<dbReference type="InterPro" id="IPR013783">
    <property type="entry name" value="Ig-like_fold"/>
</dbReference>
<dbReference type="Pfam" id="PF01833">
    <property type="entry name" value="TIG"/>
    <property type="match status" value="1"/>
</dbReference>
<dbReference type="AlphaFoldDB" id="A0AA49JF45"/>
<reference evidence="4" key="1">
    <citation type="journal article" date="2023" name="Comput. Struct. Biotechnol. J.">
        <title>Discovery of a novel marine Bacteroidetes with a rich repertoire of carbohydrate-active enzymes.</title>
        <authorList>
            <person name="Chen B."/>
            <person name="Liu G."/>
            <person name="Chen Q."/>
            <person name="Wang H."/>
            <person name="Liu L."/>
            <person name="Tang K."/>
        </authorList>
    </citation>
    <scope>NUCLEOTIDE SEQUENCE</scope>
    <source>
        <strain evidence="4">TK19036</strain>
    </source>
</reference>
<gene>
    <name evidence="4" type="ORF">K4G66_05105</name>
</gene>
<dbReference type="InterPro" id="IPR014756">
    <property type="entry name" value="Ig_E-set"/>
</dbReference>
<evidence type="ECO:0000256" key="1">
    <source>
        <dbReference type="ARBA" id="ARBA00022729"/>
    </source>
</evidence>
<dbReference type="PROSITE" id="PS50093">
    <property type="entry name" value="PKD"/>
    <property type="match status" value="1"/>
</dbReference>
<feature type="chain" id="PRO_5041379398" evidence="2">
    <location>
        <begin position="21"/>
        <end position="1077"/>
    </location>
</feature>
<dbReference type="InterPro" id="IPR013517">
    <property type="entry name" value="FG-GAP"/>
</dbReference>
<evidence type="ECO:0000256" key="2">
    <source>
        <dbReference type="SAM" id="SignalP"/>
    </source>
</evidence>
<dbReference type="Pfam" id="PF13517">
    <property type="entry name" value="FG-GAP_3"/>
    <property type="match status" value="3"/>
</dbReference>
<dbReference type="InterPro" id="IPR022409">
    <property type="entry name" value="PKD/Chitinase_dom"/>
</dbReference>
<dbReference type="Pfam" id="PF13585">
    <property type="entry name" value="CHU_C"/>
    <property type="match status" value="1"/>
</dbReference>
<dbReference type="SUPFAM" id="SSF69318">
    <property type="entry name" value="Integrin alpha N-terminal domain"/>
    <property type="match status" value="1"/>
</dbReference>
<dbReference type="InterPro" id="IPR035986">
    <property type="entry name" value="PKD_dom_sf"/>
</dbReference>
<dbReference type="PANTHER" id="PTHR46580">
    <property type="entry name" value="SENSOR KINASE-RELATED"/>
    <property type="match status" value="1"/>
</dbReference>
<dbReference type="EMBL" id="CP120682">
    <property type="protein sequence ID" value="WKN38081.1"/>
    <property type="molecule type" value="Genomic_DNA"/>
</dbReference>
<keyword evidence="1 2" id="KW-0732">Signal</keyword>
<dbReference type="Gene3D" id="2.130.10.130">
    <property type="entry name" value="Integrin alpha, N-terminal"/>
    <property type="match status" value="2"/>
</dbReference>
<dbReference type="Pfam" id="PF18911">
    <property type="entry name" value="PKD_4"/>
    <property type="match status" value="1"/>
</dbReference>
<protein>
    <submittedName>
        <fullName evidence="4">FG-GAP-like repeat-containing protein</fullName>
    </submittedName>
</protein>
<name>A0AA49JF45_9BACT</name>
<dbReference type="CDD" id="cd00146">
    <property type="entry name" value="PKD"/>
    <property type="match status" value="1"/>
</dbReference>
<feature type="signal peptide" evidence="2">
    <location>
        <begin position="1"/>
        <end position="20"/>
    </location>
</feature>
<proteinExistence type="predicted"/>
<accession>A0AA49JF45</accession>
<organism evidence="4">
    <name type="scientific">Roseihalotalea indica</name>
    <dbReference type="NCBI Taxonomy" id="2867963"/>
    <lineage>
        <taxon>Bacteria</taxon>
        <taxon>Pseudomonadati</taxon>
        <taxon>Bacteroidota</taxon>
        <taxon>Cytophagia</taxon>
        <taxon>Cytophagales</taxon>
        <taxon>Catalimonadaceae</taxon>
        <taxon>Roseihalotalea</taxon>
    </lineage>
</organism>
<evidence type="ECO:0000313" key="4">
    <source>
        <dbReference type="EMBL" id="WKN38081.1"/>
    </source>
</evidence>
<sequence>MIQFKFVILFLLLAASASFAQGPVITSLDKTHGTVYEVVTITGSGFGTDTTNIDVFFGGIAADSIVCINSDNCMLDTKIRVMVPPGATTSSIAVMRQDTKLTAYSPEVFYISFDGGAFDKDLLETPYLYETSDENLYNLCLCDFNRDGLNDIATSDTDYEKVTILQNSTDTIDTVAFTPVEIDINAKTRWVRCGDLNGDGLPDLVFSASNNNTDKERIYIYRNTSTIGGAISFDETAPPLSLSVDGNQAARMAIRDLDMDGKPEITVVDISDEGGISVFLNTSSGSSISFNPTPSLPFAVFGIENTKLSGIAVEDFSGDGLPDIAASEDESSGIYVIVNASTSGSLAFGGLTQLTASGGQITNLKAGDLDNDGLTDLVIVDKTYVGALRNTSQNGIISFASPIRFDQTTLNREGLELADIDGNGLLDIAVAAQNRNWVVLLFNKSTIGSLDFNTKQIILTSENSLSVRANDLNGDGKPDLAYTETATDKIAIKLNRNCIKPVLEPTEGLGVCDQLPYQLSVTKAVDVEYVWESSTDGVTFTPLAEAADSTFTFTTSNELYYRVKVSSSHNGFSCSAVASNIVQVVRPDGFVPSKPTIIDKNPPDPICFGESISLRAENVNADYYWTGPDNFTSSSPNPTIPNATKANEGLYVLYVQASEENGGCVSDTATTFVRVSEPEAITIKPASLPVFFEGGQTKLNINNVDGQTYQWQRNNQSIPDATDQSLTPDQEGDYIVITRNAEGCLRESDPISVAYARPIILEELCLNEEGTFTISPSTLNGQEIRYRWNFGENSNSLENDTVSYQFSSAGTHKVAIEILEDDGAVRDRYEQNIEVLDIPTLTIQADGNPNLCPETTVVLKANEGFATYSWNTGSTDRVLTVTQAGTYTITATTSEGCATSQSIDVEDAENPDAQITASSDRIALGDTLQLHAQGGATYRWYASESLSDTSIANPIVRPLITTTYTCVVTNEKGCESTVEYIVTVDRRLDVIPERAFTPNNDGNNDTWYIEKMDLYPDCRLTLFNRQGIKIYEEEDYSNLEPWSGSAYGTSVPAGVYFYLIDCGEEAGKQTGSVTIIR</sequence>
<dbReference type="CDD" id="cd00102">
    <property type="entry name" value="IPT"/>
    <property type="match status" value="1"/>
</dbReference>
<dbReference type="SUPFAM" id="SSF81296">
    <property type="entry name" value="E set domains"/>
    <property type="match status" value="1"/>
</dbReference>
<dbReference type="InterPro" id="IPR028994">
    <property type="entry name" value="Integrin_alpha_N"/>
</dbReference>
<dbReference type="Gene3D" id="2.60.40.10">
    <property type="entry name" value="Immunoglobulins"/>
    <property type="match status" value="4"/>
</dbReference>
<evidence type="ECO:0000259" key="3">
    <source>
        <dbReference type="PROSITE" id="PS50093"/>
    </source>
</evidence>
<dbReference type="SMART" id="SM00089">
    <property type="entry name" value="PKD"/>
    <property type="match status" value="3"/>
</dbReference>
<dbReference type="InterPro" id="IPR000601">
    <property type="entry name" value="PKD_dom"/>
</dbReference>
<dbReference type="NCBIfam" id="TIGR04131">
    <property type="entry name" value="Bac_Flav_CTERM"/>
    <property type="match status" value="1"/>
</dbReference>
<reference evidence="4" key="2">
    <citation type="journal article" date="2024" name="Antonie Van Leeuwenhoek">
        <title>Roseihalotalea indica gen. nov., sp. nov., a halophilic Bacteroidetes from mesopelagic Southwest Indian Ocean with higher carbohydrate metabolic potential.</title>
        <authorList>
            <person name="Chen B."/>
            <person name="Zhang M."/>
            <person name="Lin D."/>
            <person name="Ye J."/>
            <person name="Tang K."/>
        </authorList>
    </citation>
    <scope>NUCLEOTIDE SEQUENCE</scope>
    <source>
        <strain evidence="4">TK19036</strain>
    </source>
</reference>
<dbReference type="InterPro" id="IPR002909">
    <property type="entry name" value="IPT_dom"/>
</dbReference>
<dbReference type="SUPFAM" id="SSF49299">
    <property type="entry name" value="PKD domain"/>
    <property type="match status" value="1"/>
</dbReference>
<dbReference type="PANTHER" id="PTHR46580:SF4">
    <property type="entry name" value="ATP_GTP-BINDING PROTEIN"/>
    <property type="match status" value="1"/>
</dbReference>
<dbReference type="InterPro" id="IPR026341">
    <property type="entry name" value="T9SS_type_B"/>
</dbReference>
<feature type="domain" description="PKD" evidence="3">
    <location>
        <begin position="780"/>
        <end position="823"/>
    </location>
</feature>